<accession>A0A3M2SAD3</accession>
<organism evidence="1 2">
    <name type="scientific">Fusarium kuroshium</name>
    <dbReference type="NCBI Taxonomy" id="2010991"/>
    <lineage>
        <taxon>Eukaryota</taxon>
        <taxon>Fungi</taxon>
        <taxon>Dikarya</taxon>
        <taxon>Ascomycota</taxon>
        <taxon>Pezizomycotina</taxon>
        <taxon>Sordariomycetes</taxon>
        <taxon>Hypocreomycetidae</taxon>
        <taxon>Hypocreales</taxon>
        <taxon>Nectriaceae</taxon>
        <taxon>Fusarium</taxon>
        <taxon>Fusarium solani species complex</taxon>
    </lineage>
</organism>
<keyword evidence="2" id="KW-1185">Reference proteome</keyword>
<reference evidence="1 2" key="1">
    <citation type="submission" date="2017-06" db="EMBL/GenBank/DDBJ databases">
        <title>Comparative genomic analysis of Ambrosia Fusariam Clade fungi.</title>
        <authorList>
            <person name="Stajich J.E."/>
            <person name="Carrillo J."/>
            <person name="Kijimoto T."/>
            <person name="Eskalen A."/>
            <person name="O'Donnell K."/>
            <person name="Kasson M."/>
        </authorList>
    </citation>
    <scope>NUCLEOTIDE SEQUENCE [LARGE SCALE GENOMIC DNA]</scope>
    <source>
        <strain evidence="1">UCR3666</strain>
    </source>
</reference>
<dbReference type="OrthoDB" id="62952at2759"/>
<evidence type="ECO:0000313" key="1">
    <source>
        <dbReference type="EMBL" id="RMJ14520.1"/>
    </source>
</evidence>
<name>A0A3M2SAD3_9HYPO</name>
<protein>
    <submittedName>
        <fullName evidence="1">Uncharacterized protein</fullName>
    </submittedName>
</protein>
<dbReference type="EMBL" id="NKUJ01000083">
    <property type="protein sequence ID" value="RMJ14520.1"/>
    <property type="molecule type" value="Genomic_DNA"/>
</dbReference>
<evidence type="ECO:0000313" key="2">
    <source>
        <dbReference type="Proteomes" id="UP000277212"/>
    </source>
</evidence>
<dbReference type="Proteomes" id="UP000277212">
    <property type="component" value="Unassembled WGS sequence"/>
</dbReference>
<sequence>MHPQTDCHFFSLPPEIRVIIQQEYLKQHPKIQTKYHILPPAEGSEVSSCRGISIAHPLMLTCVKMYKEMRPMAFQDFAIQFTPSRHPKLPLKVVLPPPRGYLQNLTLIADITQREMIRHQELALHLLESPSLEKFTIHGYNALRWFNGHDQCFFTGLRKPLERRRGQRVVRLCQRPFEMFGEWGAPSINFTFE</sequence>
<gene>
    <name evidence="1" type="ORF">CDV36_005813</name>
</gene>
<proteinExistence type="predicted"/>
<dbReference type="AlphaFoldDB" id="A0A3M2SAD3"/>
<comment type="caution">
    <text evidence="1">The sequence shown here is derived from an EMBL/GenBank/DDBJ whole genome shotgun (WGS) entry which is preliminary data.</text>
</comment>